<evidence type="ECO:0000256" key="4">
    <source>
        <dbReference type="ARBA" id="ARBA00023125"/>
    </source>
</evidence>
<dbReference type="Proteomes" id="UP000245207">
    <property type="component" value="Unassembled WGS sequence"/>
</dbReference>
<evidence type="ECO:0000256" key="7">
    <source>
        <dbReference type="SAM" id="MobiDB-lite"/>
    </source>
</evidence>
<evidence type="ECO:0000259" key="9">
    <source>
        <dbReference type="PROSITE" id="PS51294"/>
    </source>
</evidence>
<dbReference type="GO" id="GO:0080090">
    <property type="term" value="P:regulation of primary metabolic process"/>
    <property type="evidence" value="ECO:0007669"/>
    <property type="project" value="UniProtKB-ARBA"/>
</dbReference>
<dbReference type="SUPFAM" id="SSF46689">
    <property type="entry name" value="Homeodomain-like"/>
    <property type="match status" value="2"/>
</dbReference>
<accession>A0A2U1LGR0</accession>
<protein>
    <submittedName>
        <fullName evidence="10">Homeodomain-like protein</fullName>
    </submittedName>
</protein>
<feature type="region of interest" description="Disordered" evidence="7">
    <location>
        <begin position="1"/>
        <end position="20"/>
    </location>
</feature>
<keyword evidence="2" id="KW-0677">Repeat</keyword>
<dbReference type="OrthoDB" id="2143914at2759"/>
<name>A0A2U1LGR0_ARTAN</name>
<feature type="domain" description="HTH myb-type" evidence="9">
    <location>
        <begin position="24"/>
        <end position="76"/>
    </location>
</feature>
<keyword evidence="5" id="KW-0804">Transcription</keyword>
<dbReference type="Gene3D" id="1.10.10.60">
    <property type="entry name" value="Homeodomain-like"/>
    <property type="match status" value="4"/>
</dbReference>
<organism evidence="10 11">
    <name type="scientific">Artemisia annua</name>
    <name type="common">Sweet wormwood</name>
    <dbReference type="NCBI Taxonomy" id="35608"/>
    <lineage>
        <taxon>Eukaryota</taxon>
        <taxon>Viridiplantae</taxon>
        <taxon>Streptophyta</taxon>
        <taxon>Embryophyta</taxon>
        <taxon>Tracheophyta</taxon>
        <taxon>Spermatophyta</taxon>
        <taxon>Magnoliopsida</taxon>
        <taxon>eudicotyledons</taxon>
        <taxon>Gunneridae</taxon>
        <taxon>Pentapetalae</taxon>
        <taxon>asterids</taxon>
        <taxon>campanulids</taxon>
        <taxon>Asterales</taxon>
        <taxon>Asteraceae</taxon>
        <taxon>Asteroideae</taxon>
        <taxon>Anthemideae</taxon>
        <taxon>Artemisiinae</taxon>
        <taxon>Artemisia</taxon>
    </lineage>
</organism>
<sequence length="589" mass="67056">MTKSLGRNDENKKQNNNGDILGLGIRVKKGPWTPEEDRKLLSYIQQYGHGSWRSLPVKAGLKRCGKSCRLRWTNYLRPDIKRGKFSLEEERKIIQLHALLGNRWSTIAAHLPRRTDNEIKNHWNSHIKKRMTKMGIDPMTHMPKSGTQLLGTNLNHMAQWEAARLEAEARLVQKPKNHLNQLSYNHVSPQSIHKTPTPLPPQNLPCLDVLKVWQGNLWTNYSINNESLQSLISRPKVSVETPVMPVSNNVKSNGTCGQGIKMTKSLGRNDKNKKQNNNGDILGLGIRVKKGPWTPEEDRKLLSYIQQYGHGSWRSLPVKAGLKRCGKSCRLRWTNYLRPDIKRGKFSLEEERKIIQLHALLGNRWSTIAAHLPRRTDNEIKNHWNSHIKKRMTKMGIDPMTHKPKSGTQLLGTNLNHMAQWEAARLEAEARLVQKPKNHLNQLSYNHVSPQSIHKTPTPLPPQNLPCLDVLKVWQGNLWTNYSINNESLQSLISRPKVSVETPVMPVSNNVKSNGTCGQGPTMKHNDQIETQMGPFDEFEFANDANFINDDPLRSPGFWKELIDVLDGGWNSLTSNFALMDSPPASPVF</sequence>
<dbReference type="SMART" id="SM00717">
    <property type="entry name" value="SANT"/>
    <property type="match status" value="4"/>
</dbReference>
<comment type="subcellular location">
    <subcellularLocation>
        <location evidence="1">Nucleus</location>
    </subcellularLocation>
</comment>
<comment type="caution">
    <text evidence="10">The sequence shown here is derived from an EMBL/GenBank/DDBJ whole genome shotgun (WGS) entry which is preliminary data.</text>
</comment>
<dbReference type="InterPro" id="IPR009057">
    <property type="entry name" value="Homeodomain-like_sf"/>
</dbReference>
<gene>
    <name evidence="10" type="ORF">CTI12_AA493620</name>
</gene>
<evidence type="ECO:0000259" key="8">
    <source>
        <dbReference type="PROSITE" id="PS50090"/>
    </source>
</evidence>
<feature type="domain" description="HTH myb-type" evidence="9">
    <location>
        <begin position="338"/>
        <end position="392"/>
    </location>
</feature>
<keyword evidence="3" id="KW-0805">Transcription regulation</keyword>
<proteinExistence type="predicted"/>
<evidence type="ECO:0000313" key="11">
    <source>
        <dbReference type="Proteomes" id="UP000245207"/>
    </source>
</evidence>
<keyword evidence="11" id="KW-1185">Reference proteome</keyword>
<feature type="domain" description="HTH myb-type" evidence="9">
    <location>
        <begin position="285"/>
        <end position="337"/>
    </location>
</feature>
<dbReference type="GO" id="GO:0051707">
    <property type="term" value="P:response to other organism"/>
    <property type="evidence" value="ECO:0007669"/>
    <property type="project" value="UniProtKB-ARBA"/>
</dbReference>
<dbReference type="InterPro" id="IPR001005">
    <property type="entry name" value="SANT/Myb"/>
</dbReference>
<dbReference type="EMBL" id="PKPP01009479">
    <property type="protein sequence ID" value="PWA48171.1"/>
    <property type="molecule type" value="Genomic_DNA"/>
</dbReference>
<feature type="domain" description="HTH myb-type" evidence="9">
    <location>
        <begin position="77"/>
        <end position="131"/>
    </location>
</feature>
<feature type="domain" description="Myb-like" evidence="8">
    <location>
        <begin position="24"/>
        <end position="76"/>
    </location>
</feature>
<dbReference type="PROSITE" id="PS50090">
    <property type="entry name" value="MYB_LIKE"/>
    <property type="match status" value="4"/>
</dbReference>
<evidence type="ECO:0000256" key="6">
    <source>
        <dbReference type="ARBA" id="ARBA00023242"/>
    </source>
</evidence>
<keyword evidence="10" id="KW-0371">Homeobox</keyword>
<evidence type="ECO:0000256" key="2">
    <source>
        <dbReference type="ARBA" id="ARBA00022737"/>
    </source>
</evidence>
<feature type="domain" description="Myb-like" evidence="8">
    <location>
        <begin position="338"/>
        <end position="388"/>
    </location>
</feature>
<keyword evidence="6" id="KW-0539">Nucleus</keyword>
<evidence type="ECO:0000313" key="10">
    <source>
        <dbReference type="EMBL" id="PWA48171.1"/>
    </source>
</evidence>
<dbReference type="Pfam" id="PF00249">
    <property type="entry name" value="Myb_DNA-binding"/>
    <property type="match status" value="4"/>
</dbReference>
<feature type="domain" description="Myb-like" evidence="8">
    <location>
        <begin position="285"/>
        <end position="337"/>
    </location>
</feature>
<evidence type="ECO:0000256" key="5">
    <source>
        <dbReference type="ARBA" id="ARBA00023163"/>
    </source>
</evidence>
<dbReference type="InterPro" id="IPR015495">
    <property type="entry name" value="Myb_TF_plants"/>
</dbReference>
<dbReference type="PANTHER" id="PTHR10641">
    <property type="entry name" value="MYB FAMILY TRANSCRIPTION FACTOR"/>
    <property type="match status" value="1"/>
</dbReference>
<dbReference type="CDD" id="cd00167">
    <property type="entry name" value="SANT"/>
    <property type="match status" value="4"/>
</dbReference>
<keyword evidence="4 10" id="KW-0238">DNA-binding</keyword>
<dbReference type="GO" id="GO:0005634">
    <property type="term" value="C:nucleus"/>
    <property type="evidence" value="ECO:0007669"/>
    <property type="project" value="UniProtKB-SubCell"/>
</dbReference>
<feature type="domain" description="Myb-like" evidence="8">
    <location>
        <begin position="77"/>
        <end position="127"/>
    </location>
</feature>
<dbReference type="FunFam" id="1.10.10.60:FF:000001">
    <property type="entry name" value="MYB-related transcription factor"/>
    <property type="match status" value="2"/>
</dbReference>
<evidence type="ECO:0000256" key="3">
    <source>
        <dbReference type="ARBA" id="ARBA00023015"/>
    </source>
</evidence>
<dbReference type="AlphaFoldDB" id="A0A2U1LGR0"/>
<reference evidence="10 11" key="1">
    <citation type="journal article" date="2018" name="Mol. Plant">
        <title>The genome of Artemisia annua provides insight into the evolution of Asteraceae family and artemisinin biosynthesis.</title>
        <authorList>
            <person name="Shen Q."/>
            <person name="Zhang L."/>
            <person name="Liao Z."/>
            <person name="Wang S."/>
            <person name="Yan T."/>
            <person name="Shi P."/>
            <person name="Liu M."/>
            <person name="Fu X."/>
            <person name="Pan Q."/>
            <person name="Wang Y."/>
            <person name="Lv Z."/>
            <person name="Lu X."/>
            <person name="Zhang F."/>
            <person name="Jiang W."/>
            <person name="Ma Y."/>
            <person name="Chen M."/>
            <person name="Hao X."/>
            <person name="Li L."/>
            <person name="Tang Y."/>
            <person name="Lv G."/>
            <person name="Zhou Y."/>
            <person name="Sun X."/>
            <person name="Brodelius P.E."/>
            <person name="Rose J.K.C."/>
            <person name="Tang K."/>
        </authorList>
    </citation>
    <scope>NUCLEOTIDE SEQUENCE [LARGE SCALE GENOMIC DNA]</scope>
    <source>
        <strain evidence="11">cv. Huhao1</strain>
        <tissue evidence="10">Leaf</tissue>
    </source>
</reference>
<feature type="compositionally biased region" description="Basic and acidic residues" evidence="7">
    <location>
        <begin position="1"/>
        <end position="13"/>
    </location>
</feature>
<dbReference type="STRING" id="35608.A0A2U1LGR0"/>
<dbReference type="FunFam" id="1.10.10.60:FF:000394">
    <property type="entry name" value="MYB transcription factor"/>
    <property type="match status" value="2"/>
</dbReference>
<dbReference type="InterPro" id="IPR017930">
    <property type="entry name" value="Myb_dom"/>
</dbReference>
<dbReference type="PROSITE" id="PS51294">
    <property type="entry name" value="HTH_MYB"/>
    <property type="match status" value="4"/>
</dbReference>
<dbReference type="PANTHER" id="PTHR10641:SF1259">
    <property type="entry name" value="HOMEODOMAIN-LIKE PROTEIN-RELATED"/>
    <property type="match status" value="1"/>
</dbReference>
<evidence type="ECO:0000256" key="1">
    <source>
        <dbReference type="ARBA" id="ARBA00004123"/>
    </source>
</evidence>
<dbReference type="GO" id="GO:0000976">
    <property type="term" value="F:transcription cis-regulatory region binding"/>
    <property type="evidence" value="ECO:0007669"/>
    <property type="project" value="UniProtKB-ARBA"/>
</dbReference>